<evidence type="ECO:0000256" key="3">
    <source>
        <dbReference type="ARBA" id="ARBA00022777"/>
    </source>
</evidence>
<dbReference type="Pfam" id="PF07714">
    <property type="entry name" value="PK_Tyr_Ser-Thr"/>
    <property type="match status" value="1"/>
</dbReference>
<dbReference type="InterPro" id="IPR000719">
    <property type="entry name" value="Prot_kinase_dom"/>
</dbReference>
<keyword evidence="1" id="KW-0808">Transferase</keyword>
<dbReference type="AlphaFoldDB" id="A0AAD7BC03"/>
<dbReference type="InterPro" id="IPR051681">
    <property type="entry name" value="Ser/Thr_Kinases-Pseudokinases"/>
</dbReference>
<evidence type="ECO:0000256" key="1">
    <source>
        <dbReference type="ARBA" id="ARBA00022679"/>
    </source>
</evidence>
<evidence type="ECO:0000313" key="8">
    <source>
        <dbReference type="Proteomes" id="UP001221757"/>
    </source>
</evidence>
<dbReference type="InterPro" id="IPR011009">
    <property type="entry name" value="Kinase-like_dom_sf"/>
</dbReference>
<feature type="domain" description="Protein kinase" evidence="6">
    <location>
        <begin position="203"/>
        <end position="465"/>
    </location>
</feature>
<sequence length="473" mass="52415">MTREYSQEEYIFPVFGHGGSRPSTPSYKNFDRSFQQQSGEQLRYQKGHRQGPVSSSSNLDTRGVRAKHPAHSPLESSLTGRRHFESQPSSSARPQAASPHHPYPFAHVPRQLAEIRRMPSHGIPTPASSNSPRRVKGSRLASLQPAKSPQPAKVYTLPCGGQLTVPHVDLLPNIEESSSGEETYFRGPLSPDDSVPVSRITQLDRFPLPAEGNSNIYRGNWVRSNASKVLVLLKTLRTSDDETQLEALERRLRRETYVWSTLRHHNILPFFGLCDIGVVLPALISPFCKFGNIRNYLKKYPGANKDYLVLGVACGLKFLHDNGIVHGDLKVANVLVDKRGVACICDFGISRIAGRPGFTTRSQGTTPYKAPELLADPKSSTTIQSDIYSFALLVLEILTADTLKGRFPDVDSPGPVDVLAALHPQRADYDVAKVPDTMWKVLDKCWNIIPDLRPTMTDILNSPHFAALHSTLC</sequence>
<dbReference type="EMBL" id="JARKIE010000785">
    <property type="protein sequence ID" value="KAJ7616884.1"/>
    <property type="molecule type" value="Genomic_DNA"/>
</dbReference>
<name>A0AAD7BC03_MYCRO</name>
<feature type="compositionally biased region" description="Low complexity" evidence="5">
    <location>
        <begin position="86"/>
        <end position="100"/>
    </location>
</feature>
<dbReference type="PROSITE" id="PS50011">
    <property type="entry name" value="PROTEIN_KINASE_DOM"/>
    <property type="match status" value="1"/>
</dbReference>
<keyword evidence="4" id="KW-0067">ATP-binding</keyword>
<organism evidence="7 8">
    <name type="scientific">Mycena rosella</name>
    <name type="common">Pink bonnet</name>
    <name type="synonym">Agaricus rosellus</name>
    <dbReference type="NCBI Taxonomy" id="1033263"/>
    <lineage>
        <taxon>Eukaryota</taxon>
        <taxon>Fungi</taxon>
        <taxon>Dikarya</taxon>
        <taxon>Basidiomycota</taxon>
        <taxon>Agaricomycotina</taxon>
        <taxon>Agaricomycetes</taxon>
        <taxon>Agaricomycetidae</taxon>
        <taxon>Agaricales</taxon>
        <taxon>Marasmiineae</taxon>
        <taxon>Mycenaceae</taxon>
        <taxon>Mycena</taxon>
    </lineage>
</organism>
<keyword evidence="2" id="KW-0547">Nucleotide-binding</keyword>
<evidence type="ECO:0000313" key="7">
    <source>
        <dbReference type="EMBL" id="KAJ7616884.1"/>
    </source>
</evidence>
<evidence type="ECO:0000259" key="6">
    <source>
        <dbReference type="PROSITE" id="PS50011"/>
    </source>
</evidence>
<dbReference type="PROSITE" id="PS00108">
    <property type="entry name" value="PROTEIN_KINASE_ST"/>
    <property type="match status" value="1"/>
</dbReference>
<dbReference type="GO" id="GO:0005524">
    <property type="term" value="F:ATP binding"/>
    <property type="evidence" value="ECO:0007669"/>
    <property type="project" value="UniProtKB-KW"/>
</dbReference>
<dbReference type="InterPro" id="IPR008271">
    <property type="entry name" value="Ser/Thr_kinase_AS"/>
</dbReference>
<dbReference type="GO" id="GO:0004674">
    <property type="term" value="F:protein serine/threonine kinase activity"/>
    <property type="evidence" value="ECO:0007669"/>
    <property type="project" value="TreeGrafter"/>
</dbReference>
<dbReference type="Proteomes" id="UP001221757">
    <property type="component" value="Unassembled WGS sequence"/>
</dbReference>
<evidence type="ECO:0000256" key="4">
    <source>
        <dbReference type="ARBA" id="ARBA00022840"/>
    </source>
</evidence>
<feature type="region of interest" description="Disordered" evidence="5">
    <location>
        <begin position="119"/>
        <end position="151"/>
    </location>
</feature>
<proteinExistence type="predicted"/>
<reference evidence="7" key="1">
    <citation type="submission" date="2023-03" db="EMBL/GenBank/DDBJ databases">
        <title>Massive genome expansion in bonnet fungi (Mycena s.s.) driven by repeated elements and novel gene families across ecological guilds.</title>
        <authorList>
            <consortium name="Lawrence Berkeley National Laboratory"/>
            <person name="Harder C.B."/>
            <person name="Miyauchi S."/>
            <person name="Viragh M."/>
            <person name="Kuo A."/>
            <person name="Thoen E."/>
            <person name="Andreopoulos B."/>
            <person name="Lu D."/>
            <person name="Skrede I."/>
            <person name="Drula E."/>
            <person name="Henrissat B."/>
            <person name="Morin E."/>
            <person name="Kohler A."/>
            <person name="Barry K."/>
            <person name="LaButti K."/>
            <person name="Morin E."/>
            <person name="Salamov A."/>
            <person name="Lipzen A."/>
            <person name="Mereny Z."/>
            <person name="Hegedus B."/>
            <person name="Baldrian P."/>
            <person name="Stursova M."/>
            <person name="Weitz H."/>
            <person name="Taylor A."/>
            <person name="Grigoriev I.V."/>
            <person name="Nagy L.G."/>
            <person name="Martin F."/>
            <person name="Kauserud H."/>
        </authorList>
    </citation>
    <scope>NUCLEOTIDE SEQUENCE</scope>
    <source>
        <strain evidence="7">CBHHK067</strain>
    </source>
</reference>
<keyword evidence="8" id="KW-1185">Reference proteome</keyword>
<accession>A0AAD7BC03</accession>
<dbReference type="PANTHER" id="PTHR44329:SF288">
    <property type="entry name" value="MITOGEN-ACTIVATED PROTEIN KINASE KINASE KINASE 20"/>
    <property type="match status" value="1"/>
</dbReference>
<dbReference type="SMART" id="SM00220">
    <property type="entry name" value="S_TKc"/>
    <property type="match status" value="1"/>
</dbReference>
<protein>
    <submittedName>
        <fullName evidence="7">Kinase-like domain-containing protein</fullName>
    </submittedName>
</protein>
<dbReference type="PANTHER" id="PTHR44329">
    <property type="entry name" value="SERINE/THREONINE-PROTEIN KINASE TNNI3K-RELATED"/>
    <property type="match status" value="1"/>
</dbReference>
<comment type="caution">
    <text evidence="7">The sequence shown here is derived from an EMBL/GenBank/DDBJ whole genome shotgun (WGS) entry which is preliminary data.</text>
</comment>
<dbReference type="Gene3D" id="1.10.510.10">
    <property type="entry name" value="Transferase(Phosphotransferase) domain 1"/>
    <property type="match status" value="1"/>
</dbReference>
<keyword evidence="3 7" id="KW-0418">Kinase</keyword>
<dbReference type="InterPro" id="IPR001245">
    <property type="entry name" value="Ser-Thr/Tyr_kinase_cat_dom"/>
</dbReference>
<feature type="compositionally biased region" description="Polar residues" evidence="5">
    <location>
        <begin position="21"/>
        <end position="40"/>
    </location>
</feature>
<evidence type="ECO:0000256" key="2">
    <source>
        <dbReference type="ARBA" id="ARBA00022741"/>
    </source>
</evidence>
<dbReference type="SUPFAM" id="SSF56112">
    <property type="entry name" value="Protein kinase-like (PK-like)"/>
    <property type="match status" value="1"/>
</dbReference>
<gene>
    <name evidence="7" type="ORF">B0H17DRAFT_653988</name>
</gene>
<feature type="region of interest" description="Disordered" evidence="5">
    <location>
        <begin position="1"/>
        <end position="104"/>
    </location>
</feature>
<evidence type="ECO:0000256" key="5">
    <source>
        <dbReference type="SAM" id="MobiDB-lite"/>
    </source>
</evidence>